<keyword evidence="1" id="KW-0812">Transmembrane</keyword>
<name>A0ABX7PWC5_9BACT</name>
<reference evidence="2 3" key="1">
    <citation type="submission" date="2020-12" db="EMBL/GenBank/DDBJ databases">
        <authorList>
            <person name="Awala S.I."/>
            <person name="Gwak J.-H."/>
            <person name="Kim S.-J."/>
            <person name="Rhee S.-K."/>
        </authorList>
    </citation>
    <scope>NUCLEOTIDE SEQUENCE [LARGE SCALE GENOMIC DNA]</scope>
    <source>
        <strain evidence="2 3">IT5</strain>
    </source>
</reference>
<proteinExistence type="predicted"/>
<keyword evidence="1" id="KW-0472">Membrane</keyword>
<dbReference type="RefSeq" id="WP_206847430.1">
    <property type="nucleotide sequence ID" value="NZ_CP065956.1"/>
</dbReference>
<evidence type="ECO:0000313" key="2">
    <source>
        <dbReference type="EMBL" id="QSR86978.1"/>
    </source>
</evidence>
<keyword evidence="3" id="KW-1185">Reference proteome</keyword>
<feature type="transmembrane region" description="Helical" evidence="1">
    <location>
        <begin position="82"/>
        <end position="102"/>
    </location>
</feature>
<organism evidence="2 3">
    <name type="scientific">Candidatus Methylacidiphilum infernorum</name>
    <dbReference type="NCBI Taxonomy" id="511746"/>
    <lineage>
        <taxon>Bacteria</taxon>
        <taxon>Pseudomonadati</taxon>
        <taxon>Verrucomicrobiota</taxon>
        <taxon>Methylacidiphilae</taxon>
        <taxon>Methylacidiphilales</taxon>
        <taxon>Methylacidiphilaceae</taxon>
        <taxon>Methylacidiphilum (ex Ratnadevi et al. 2023)</taxon>
    </lineage>
</organism>
<keyword evidence="1" id="KW-1133">Transmembrane helix</keyword>
<evidence type="ECO:0000313" key="3">
    <source>
        <dbReference type="Proteomes" id="UP000663088"/>
    </source>
</evidence>
<gene>
    <name evidence="2" type="ORF">EM20IM_00975</name>
</gene>
<dbReference type="EMBL" id="CP065956">
    <property type="protein sequence ID" value="QSR86978.1"/>
    <property type="molecule type" value="Genomic_DNA"/>
</dbReference>
<feature type="transmembrane region" description="Helical" evidence="1">
    <location>
        <begin position="29"/>
        <end position="49"/>
    </location>
</feature>
<protein>
    <submittedName>
        <fullName evidence="2">Uncharacterized protein</fullName>
    </submittedName>
</protein>
<accession>A0ABX7PWC5</accession>
<dbReference type="Proteomes" id="UP000663088">
    <property type="component" value="Chromosome"/>
</dbReference>
<evidence type="ECO:0000256" key="1">
    <source>
        <dbReference type="SAM" id="Phobius"/>
    </source>
</evidence>
<sequence>MKKPHRSLGEKEKGRKNTKLEAHLSIKNGFIALITLLAIFLYLVLSYGMRGGSSYARILVCYVICGMPLVVGLGVKLLCFEFSSGQLAALSIVGAFLLGQYLA</sequence>
<feature type="transmembrane region" description="Helical" evidence="1">
    <location>
        <begin position="55"/>
        <end position="75"/>
    </location>
</feature>